<dbReference type="EMBL" id="LGGN01000001">
    <property type="protein sequence ID" value="KUK78828.1"/>
    <property type="molecule type" value="Genomic_DNA"/>
</dbReference>
<evidence type="ECO:0000313" key="1">
    <source>
        <dbReference type="EMBL" id="KUK78828.1"/>
    </source>
</evidence>
<proteinExistence type="predicted"/>
<name>A0A101HL44_9BACT</name>
<protein>
    <submittedName>
        <fullName evidence="1">Uncharacterized protein</fullName>
    </submittedName>
</protein>
<sequence>MSKQLQTNVLSMKIVFVNLYDMLYIECEKDT</sequence>
<dbReference type="Proteomes" id="UP000053860">
    <property type="component" value="Unassembled WGS sequence"/>
</dbReference>
<dbReference type="AlphaFoldDB" id="A0A101HL44"/>
<comment type="caution">
    <text evidence="1">The sequence shown here is derived from an EMBL/GenBank/DDBJ whole genome shotgun (WGS) entry which is preliminary data.</text>
</comment>
<organism evidence="1 2">
    <name type="scientific">Proteiniphilum acetatigenes</name>
    <dbReference type="NCBI Taxonomy" id="294710"/>
    <lineage>
        <taxon>Bacteria</taxon>
        <taxon>Pseudomonadati</taxon>
        <taxon>Bacteroidota</taxon>
        <taxon>Bacteroidia</taxon>
        <taxon>Bacteroidales</taxon>
        <taxon>Dysgonomonadaceae</taxon>
        <taxon>Proteiniphilum</taxon>
    </lineage>
</organism>
<evidence type="ECO:0000313" key="2">
    <source>
        <dbReference type="Proteomes" id="UP000053860"/>
    </source>
</evidence>
<accession>A0A101HL44</accession>
<reference evidence="2" key="1">
    <citation type="journal article" date="2015" name="MBio">
        <title>Genome-Resolved Metagenomic Analysis Reveals Roles for Candidate Phyla and Other Microbial Community Members in Biogeochemical Transformations in Oil Reservoirs.</title>
        <authorList>
            <person name="Hu P."/>
            <person name="Tom L."/>
            <person name="Singh A."/>
            <person name="Thomas B.C."/>
            <person name="Baker B.J."/>
            <person name="Piceno Y.M."/>
            <person name="Andersen G.L."/>
            <person name="Banfield J.F."/>
        </authorList>
    </citation>
    <scope>NUCLEOTIDE SEQUENCE [LARGE SCALE GENOMIC DNA]</scope>
</reference>
<gene>
    <name evidence="1" type="ORF">XD92_0011</name>
</gene>